<dbReference type="OrthoDB" id="3570708at2"/>
<gene>
    <name evidence="1" type="ORF">AVL59_24175</name>
    <name evidence="2" type="ORF">J2Z21_008682</name>
</gene>
<evidence type="ECO:0000313" key="3">
    <source>
        <dbReference type="Proteomes" id="UP000092659"/>
    </source>
</evidence>
<evidence type="ECO:0000313" key="4">
    <source>
        <dbReference type="Proteomes" id="UP001519309"/>
    </source>
</evidence>
<sequence length="84" mass="8800">MSSPDVSGLPEPGTRAKAIVVRTDRLVERGRNSGPLHNDMQAAWPASAFCDLAEAAWELTLEGCIGAGRAPDFVDAILLHGATA</sequence>
<protein>
    <submittedName>
        <fullName evidence="2">Pyrimidine deaminase RibD-like protein</fullName>
    </submittedName>
</protein>
<reference evidence="1 3" key="1">
    <citation type="submission" date="2016-06" db="EMBL/GenBank/DDBJ databases">
        <title>Complete genome sequence of Streptomyces griseochromogenes ATCC 14511, the Blasticidin S producer.</title>
        <authorList>
            <person name="Wu L."/>
        </authorList>
    </citation>
    <scope>NUCLEOTIDE SEQUENCE [LARGE SCALE GENOMIC DNA]</scope>
    <source>
        <strain evidence="1 3">ATCC 14511</strain>
    </source>
</reference>
<name>A0A1B1B084_9ACTN</name>
<dbReference type="Proteomes" id="UP000092659">
    <property type="component" value="Chromosome"/>
</dbReference>
<organism evidence="1 3">
    <name type="scientific">Streptomyces griseochromogenes</name>
    <dbReference type="NCBI Taxonomy" id="68214"/>
    <lineage>
        <taxon>Bacteria</taxon>
        <taxon>Bacillati</taxon>
        <taxon>Actinomycetota</taxon>
        <taxon>Actinomycetes</taxon>
        <taxon>Kitasatosporales</taxon>
        <taxon>Streptomycetaceae</taxon>
        <taxon>Streptomyces</taxon>
    </lineage>
</organism>
<keyword evidence="4" id="KW-1185">Reference proteome</keyword>
<reference evidence="2 4" key="2">
    <citation type="submission" date="2021-03" db="EMBL/GenBank/DDBJ databases">
        <title>Genomic Encyclopedia of Type Strains, Phase IV (KMG-IV): sequencing the most valuable type-strain genomes for metagenomic binning, comparative biology and taxonomic classification.</title>
        <authorList>
            <person name="Goeker M."/>
        </authorList>
    </citation>
    <scope>NUCLEOTIDE SEQUENCE [LARGE SCALE GENOMIC DNA]</scope>
    <source>
        <strain evidence="2 4">DSM 40499</strain>
    </source>
</reference>
<evidence type="ECO:0000313" key="2">
    <source>
        <dbReference type="EMBL" id="MBP2055666.1"/>
    </source>
</evidence>
<dbReference type="EMBL" id="CP016279">
    <property type="protein sequence ID" value="ANP52236.1"/>
    <property type="molecule type" value="Genomic_DNA"/>
</dbReference>
<dbReference type="AlphaFoldDB" id="A0A1B1B084"/>
<dbReference type="EMBL" id="JAGGLP010000032">
    <property type="protein sequence ID" value="MBP2055666.1"/>
    <property type="molecule type" value="Genomic_DNA"/>
</dbReference>
<evidence type="ECO:0000313" key="1">
    <source>
        <dbReference type="EMBL" id="ANP52236.1"/>
    </source>
</evidence>
<proteinExistence type="predicted"/>
<dbReference type="Proteomes" id="UP001519309">
    <property type="component" value="Unassembled WGS sequence"/>
</dbReference>
<dbReference type="KEGG" id="sgs:AVL59_24175"/>
<dbReference type="RefSeq" id="WP_067307999.1">
    <property type="nucleotide sequence ID" value="NZ_CP016279.1"/>
</dbReference>
<accession>A0A1B1B084</accession>